<reference evidence="1" key="1">
    <citation type="submission" date="2023-06" db="EMBL/GenBank/DDBJ databases">
        <authorList>
            <person name="Kurt Z."/>
        </authorList>
    </citation>
    <scope>NUCLEOTIDE SEQUENCE</scope>
</reference>
<accession>A0AA86R6U3</accession>
<protein>
    <submittedName>
        <fullName evidence="2">Hypothetical_protein</fullName>
    </submittedName>
</protein>
<evidence type="ECO:0000313" key="3">
    <source>
        <dbReference type="Proteomes" id="UP001642409"/>
    </source>
</evidence>
<organism evidence="1">
    <name type="scientific">Hexamita inflata</name>
    <dbReference type="NCBI Taxonomy" id="28002"/>
    <lineage>
        <taxon>Eukaryota</taxon>
        <taxon>Metamonada</taxon>
        <taxon>Diplomonadida</taxon>
        <taxon>Hexamitidae</taxon>
        <taxon>Hexamitinae</taxon>
        <taxon>Hexamita</taxon>
    </lineage>
</organism>
<evidence type="ECO:0000313" key="2">
    <source>
        <dbReference type="EMBL" id="CAL6099160.1"/>
    </source>
</evidence>
<dbReference type="EMBL" id="CATOUU010001022">
    <property type="protein sequence ID" value="CAI9967353.1"/>
    <property type="molecule type" value="Genomic_DNA"/>
</dbReference>
<evidence type="ECO:0000313" key="1">
    <source>
        <dbReference type="EMBL" id="CAI9967353.1"/>
    </source>
</evidence>
<proteinExistence type="predicted"/>
<dbReference type="EMBL" id="CAXDID020000517">
    <property type="protein sequence ID" value="CAL6099160.1"/>
    <property type="molecule type" value="Genomic_DNA"/>
</dbReference>
<reference evidence="2 3" key="2">
    <citation type="submission" date="2024-07" db="EMBL/GenBank/DDBJ databases">
        <authorList>
            <person name="Akdeniz Z."/>
        </authorList>
    </citation>
    <scope>NUCLEOTIDE SEQUENCE [LARGE SCALE GENOMIC DNA]</scope>
</reference>
<sequence length="107" mass="12201">MSKQAKCQILGFLQSGSPTVTFCSQVFSNKYCHSGLEKIQYRLELVTLICQNVISVIIQSIYLVTPIPSLVSWATQIIVNNKQKRILKRSLFTTQLKQIFEVHGRID</sequence>
<keyword evidence="3" id="KW-1185">Reference proteome</keyword>
<dbReference type="AlphaFoldDB" id="A0AA86R6U3"/>
<comment type="caution">
    <text evidence="1">The sequence shown here is derived from an EMBL/GenBank/DDBJ whole genome shotgun (WGS) entry which is preliminary data.</text>
</comment>
<name>A0AA86R6U3_9EUKA</name>
<dbReference type="Proteomes" id="UP001642409">
    <property type="component" value="Unassembled WGS sequence"/>
</dbReference>
<gene>
    <name evidence="1" type="ORF">HINF_LOCUS54998</name>
    <name evidence="2" type="ORF">HINF_LOCUS69948</name>
</gene>